<reference evidence="6 7" key="1">
    <citation type="submission" date="2020-08" db="EMBL/GenBank/DDBJ databases">
        <title>Bridging the membrane lipid divide: bacteria of the FCB group superphylum have the potential to synthesize archaeal ether lipids.</title>
        <authorList>
            <person name="Villanueva L."/>
            <person name="Von Meijenfeldt F.A.B."/>
            <person name="Westbye A.B."/>
            <person name="Yadav S."/>
            <person name="Hopmans E.C."/>
            <person name="Dutilh B.E."/>
            <person name="Sinninghe Damste J.S."/>
        </authorList>
    </citation>
    <scope>NUCLEOTIDE SEQUENCE [LARGE SCALE GENOMIC DNA]</scope>
    <source>
        <strain evidence="6">NIOZ-UU47</strain>
    </source>
</reference>
<dbReference type="InterPro" id="IPR013815">
    <property type="entry name" value="ATP_grasp_subdomain_1"/>
</dbReference>
<dbReference type="Gene3D" id="3.30.1490.20">
    <property type="entry name" value="ATP-grasp fold, A domain"/>
    <property type="match status" value="1"/>
</dbReference>
<keyword evidence="1 6" id="KW-0436">Ligase</keyword>
<dbReference type="InterPro" id="IPR011761">
    <property type="entry name" value="ATP-grasp"/>
</dbReference>
<dbReference type="Pfam" id="PF13549">
    <property type="entry name" value="ATP-grasp_5"/>
    <property type="match status" value="1"/>
</dbReference>
<dbReference type="EMBL" id="JACNJZ010000061">
    <property type="protein sequence ID" value="MBC8316944.1"/>
    <property type="molecule type" value="Genomic_DNA"/>
</dbReference>
<proteinExistence type="predicted"/>
<dbReference type="SUPFAM" id="SSF56059">
    <property type="entry name" value="Glutathione synthetase ATP-binding domain-like"/>
    <property type="match status" value="1"/>
</dbReference>
<dbReference type="GO" id="GO:0016874">
    <property type="term" value="F:ligase activity"/>
    <property type="evidence" value="ECO:0007669"/>
    <property type="project" value="UniProtKB-KW"/>
</dbReference>
<feature type="domain" description="ATP-grasp" evidence="5">
    <location>
        <begin position="26"/>
        <end position="113"/>
    </location>
</feature>
<evidence type="ECO:0000313" key="6">
    <source>
        <dbReference type="EMBL" id="MBC8316944.1"/>
    </source>
</evidence>
<organism evidence="6 7">
    <name type="scientific">Candidatus Desulfobia pelagia</name>
    <dbReference type="NCBI Taxonomy" id="2841692"/>
    <lineage>
        <taxon>Bacteria</taxon>
        <taxon>Pseudomonadati</taxon>
        <taxon>Thermodesulfobacteriota</taxon>
        <taxon>Desulfobulbia</taxon>
        <taxon>Desulfobulbales</taxon>
        <taxon>Desulfobulbaceae</taxon>
        <taxon>Candidatus Desulfobia</taxon>
    </lineage>
</organism>
<gene>
    <name evidence="6" type="ORF">H8E41_03495</name>
</gene>
<dbReference type="Gene3D" id="3.30.470.20">
    <property type="entry name" value="ATP-grasp fold, B domain"/>
    <property type="match status" value="1"/>
</dbReference>
<keyword evidence="2 4" id="KW-0547">Nucleotide-binding</keyword>
<dbReference type="InterPro" id="IPR051538">
    <property type="entry name" value="Acyl-CoA_Synth/Transferase"/>
</dbReference>
<evidence type="ECO:0000256" key="1">
    <source>
        <dbReference type="ARBA" id="ARBA00022598"/>
    </source>
</evidence>
<comment type="caution">
    <text evidence="6">The sequence shown here is derived from an EMBL/GenBank/DDBJ whole genome shotgun (WGS) entry which is preliminary data.</text>
</comment>
<keyword evidence="3 4" id="KW-0067">ATP-binding</keyword>
<name>A0A8J6NDM4_9BACT</name>
<dbReference type="PANTHER" id="PTHR43334">
    <property type="entry name" value="ACETATE--COA LIGASE [ADP-FORMING]"/>
    <property type="match status" value="1"/>
</dbReference>
<evidence type="ECO:0000256" key="2">
    <source>
        <dbReference type="ARBA" id="ARBA00022741"/>
    </source>
</evidence>
<evidence type="ECO:0000256" key="4">
    <source>
        <dbReference type="PROSITE-ProRule" id="PRU00409"/>
    </source>
</evidence>
<evidence type="ECO:0000256" key="3">
    <source>
        <dbReference type="ARBA" id="ARBA00022840"/>
    </source>
</evidence>
<evidence type="ECO:0000259" key="5">
    <source>
        <dbReference type="PROSITE" id="PS50975"/>
    </source>
</evidence>
<dbReference type="PANTHER" id="PTHR43334:SF1">
    <property type="entry name" value="3-HYDROXYPROPIONATE--COA LIGASE [ADP-FORMING]"/>
    <property type="match status" value="1"/>
</dbReference>
<dbReference type="GO" id="GO:0005524">
    <property type="term" value="F:ATP binding"/>
    <property type="evidence" value="ECO:0007669"/>
    <property type="project" value="UniProtKB-UniRule"/>
</dbReference>
<dbReference type="PROSITE" id="PS50975">
    <property type="entry name" value="ATP_GRASP"/>
    <property type="match status" value="1"/>
</dbReference>
<dbReference type="AlphaFoldDB" id="A0A8J6NDM4"/>
<accession>A0A8J6NDM4</accession>
<dbReference type="Proteomes" id="UP000614424">
    <property type="component" value="Unassembled WGS sequence"/>
</dbReference>
<protein>
    <submittedName>
        <fullName evidence="6">Acetate--CoA ligase family protein</fullName>
    </submittedName>
</protein>
<dbReference type="GO" id="GO:0046872">
    <property type="term" value="F:metal ion binding"/>
    <property type="evidence" value="ECO:0007669"/>
    <property type="project" value="InterPro"/>
</dbReference>
<evidence type="ECO:0000313" key="7">
    <source>
        <dbReference type="Proteomes" id="UP000614424"/>
    </source>
</evidence>
<sequence length="225" mass="24509">MRNKKRIEEILHKSKENGWVLEPDAKKIFSLAGIAVPKYNVAHTLDETVSIANKIGFPVVAKIVSTEIIHKTEYDGVAVGIASQDELETIFERFQALPGFAGMLIEEMVKGVELIVGAKNDTQFGPVVLLGIGGTGVEIYQDSSIRMAPLAHNDVSAMLDELKGKKLLYGYRGKPAADIGALARTLVIFSKIIMHIENSFESIDINPLFCNEGGCIAADARIILK</sequence>